<keyword evidence="2" id="KW-1185">Reference proteome</keyword>
<comment type="caution">
    <text evidence="1">The sequence shown here is derived from an EMBL/GenBank/DDBJ whole genome shotgun (WGS) entry which is preliminary data.</text>
</comment>
<name>A0ABQ4XFW5_9ASTR</name>
<sequence length="223" mass="25650">MYLASRVFSTNLRLYRAFVNDPCSHQSNSSRTPPFQYGWGGNGVPVSKHGQLSEGQCMRGREEKAMPLREEESIDRLRGEDAGQKRIKMGRPEGKGVSVTRHGPLRRTRHGAVGRRKHWPLRRRKHRPFERRRRGTNRIRHGKTGRRRHGTCLQLYANPSTHYYINLGIPDIQQSLADFTFSLLPQTLKVYIEEEDMIGVCGLWNIFAFRVVTGSDHQGEKAS</sequence>
<evidence type="ECO:0000313" key="1">
    <source>
        <dbReference type="EMBL" id="GJS64170.1"/>
    </source>
</evidence>
<gene>
    <name evidence="1" type="ORF">Tco_0678734</name>
</gene>
<protein>
    <submittedName>
        <fullName evidence="1">Uncharacterized protein</fullName>
    </submittedName>
</protein>
<organism evidence="1 2">
    <name type="scientific">Tanacetum coccineum</name>
    <dbReference type="NCBI Taxonomy" id="301880"/>
    <lineage>
        <taxon>Eukaryota</taxon>
        <taxon>Viridiplantae</taxon>
        <taxon>Streptophyta</taxon>
        <taxon>Embryophyta</taxon>
        <taxon>Tracheophyta</taxon>
        <taxon>Spermatophyta</taxon>
        <taxon>Magnoliopsida</taxon>
        <taxon>eudicotyledons</taxon>
        <taxon>Gunneridae</taxon>
        <taxon>Pentapetalae</taxon>
        <taxon>asterids</taxon>
        <taxon>campanulids</taxon>
        <taxon>Asterales</taxon>
        <taxon>Asteraceae</taxon>
        <taxon>Asteroideae</taxon>
        <taxon>Anthemideae</taxon>
        <taxon>Anthemidinae</taxon>
        <taxon>Tanacetum</taxon>
    </lineage>
</organism>
<dbReference type="Proteomes" id="UP001151760">
    <property type="component" value="Unassembled WGS sequence"/>
</dbReference>
<proteinExistence type="predicted"/>
<reference evidence="1" key="1">
    <citation type="journal article" date="2022" name="Int. J. Mol. Sci.">
        <title>Draft Genome of Tanacetum Coccineum: Genomic Comparison of Closely Related Tanacetum-Family Plants.</title>
        <authorList>
            <person name="Yamashiro T."/>
            <person name="Shiraishi A."/>
            <person name="Nakayama K."/>
            <person name="Satake H."/>
        </authorList>
    </citation>
    <scope>NUCLEOTIDE SEQUENCE</scope>
</reference>
<evidence type="ECO:0000313" key="2">
    <source>
        <dbReference type="Proteomes" id="UP001151760"/>
    </source>
</evidence>
<accession>A0ABQ4XFW5</accession>
<dbReference type="EMBL" id="BQNB010009484">
    <property type="protein sequence ID" value="GJS64170.1"/>
    <property type="molecule type" value="Genomic_DNA"/>
</dbReference>
<reference evidence="1" key="2">
    <citation type="submission" date="2022-01" db="EMBL/GenBank/DDBJ databases">
        <authorList>
            <person name="Yamashiro T."/>
            <person name="Shiraishi A."/>
            <person name="Satake H."/>
            <person name="Nakayama K."/>
        </authorList>
    </citation>
    <scope>NUCLEOTIDE SEQUENCE</scope>
</reference>